<evidence type="ECO:0000256" key="7">
    <source>
        <dbReference type="ARBA" id="ARBA00023157"/>
    </source>
</evidence>
<gene>
    <name evidence="12" type="primary">LOC113078194</name>
    <name evidence="11" type="synonym">LOC113075402</name>
</gene>
<feature type="domain" description="Ribonuclease A-domain" evidence="9">
    <location>
        <begin position="30"/>
        <end position="150"/>
    </location>
</feature>
<comment type="subcellular location">
    <subcellularLocation>
        <location evidence="1">Secreted</location>
    </subcellularLocation>
</comment>
<keyword evidence="10" id="KW-1185">Reference proteome</keyword>
<dbReference type="GeneTree" id="ENSGT00940000157645"/>
<keyword evidence="3" id="KW-0964">Secreted</keyword>
<evidence type="ECO:0000256" key="4">
    <source>
        <dbReference type="ARBA" id="ARBA00022722"/>
    </source>
</evidence>
<keyword evidence="6 8" id="KW-0378">Hydrolase</keyword>
<dbReference type="RefSeq" id="XP_026106288.1">
    <property type="nucleotide sequence ID" value="XM_026250503.1"/>
</dbReference>
<dbReference type="PRINTS" id="PR00794">
    <property type="entry name" value="RIBONUCLEASE"/>
</dbReference>
<sequence length="152" mass="17166">MSKVMGIHHIVILLLVLCASLSTYGQTEEVKERYKKFLRQHVFGAMNVQRCDSEMRTRRITGSPNDNSCKEVNTFILANNHQVRAVCTGGGTRLPENRDLYMSNKPFPVVTCSLISGERHPKCEYRGHKSTRKIVVGCAGDWPTHYDEGVIV</sequence>
<dbReference type="RefSeq" id="XP_026103905.1">
    <property type="nucleotide sequence ID" value="XM_026248120.1"/>
</dbReference>
<dbReference type="InterPro" id="IPR023412">
    <property type="entry name" value="RNaseA_domain"/>
</dbReference>
<dbReference type="GeneID" id="113078194"/>
<dbReference type="Gene3D" id="3.10.130.10">
    <property type="entry name" value="Ribonuclease A-like domain"/>
    <property type="match status" value="1"/>
</dbReference>
<dbReference type="Proteomes" id="UP000515129">
    <property type="component" value="Unplaced"/>
</dbReference>
<feature type="signal peptide" evidence="8">
    <location>
        <begin position="1"/>
        <end position="25"/>
    </location>
</feature>
<evidence type="ECO:0000256" key="1">
    <source>
        <dbReference type="ARBA" id="ARBA00004613"/>
    </source>
</evidence>
<evidence type="ECO:0000313" key="11">
    <source>
        <dbReference type="RefSeq" id="XP_026103905.1"/>
    </source>
</evidence>
<dbReference type="InterPro" id="IPR001427">
    <property type="entry name" value="RNaseA"/>
</dbReference>
<name>A0A6P6NCP5_CARAU</name>
<evidence type="ECO:0000256" key="5">
    <source>
        <dbReference type="ARBA" id="ARBA00022759"/>
    </source>
</evidence>
<dbReference type="GO" id="GO:0004540">
    <property type="term" value="F:RNA nuclease activity"/>
    <property type="evidence" value="ECO:0007669"/>
    <property type="project" value="TreeGrafter"/>
</dbReference>
<protein>
    <submittedName>
        <fullName evidence="11 12">Ribonuclease-like 3</fullName>
    </submittedName>
</protein>
<reference evidence="11 12" key="1">
    <citation type="submission" date="2025-04" db="UniProtKB">
        <authorList>
            <consortium name="RefSeq"/>
        </authorList>
    </citation>
    <scope>IDENTIFICATION</scope>
    <source>
        <strain evidence="11 12">Wakin</strain>
        <tissue evidence="11 12">Muscle</tissue>
    </source>
</reference>
<dbReference type="GO" id="GO:0003676">
    <property type="term" value="F:nucleic acid binding"/>
    <property type="evidence" value="ECO:0007669"/>
    <property type="project" value="InterPro"/>
</dbReference>
<dbReference type="GO" id="GO:0016787">
    <property type="term" value="F:hydrolase activity"/>
    <property type="evidence" value="ECO:0007669"/>
    <property type="project" value="UniProtKB-KW"/>
</dbReference>
<accession>A0A6P6NCP5</accession>
<keyword evidence="5 8" id="KW-0255">Endonuclease</keyword>
<dbReference type="InterPro" id="IPR023411">
    <property type="entry name" value="RNaseA_AS"/>
</dbReference>
<dbReference type="SMART" id="SM00092">
    <property type="entry name" value="RNAse_Pc"/>
    <property type="match status" value="1"/>
</dbReference>
<evidence type="ECO:0000313" key="12">
    <source>
        <dbReference type="RefSeq" id="XP_026106288.1"/>
    </source>
</evidence>
<evidence type="ECO:0000256" key="2">
    <source>
        <dbReference type="ARBA" id="ARBA00005600"/>
    </source>
</evidence>
<feature type="chain" id="PRO_5044518894" evidence="8">
    <location>
        <begin position="26"/>
        <end position="152"/>
    </location>
</feature>
<evidence type="ECO:0000259" key="9">
    <source>
        <dbReference type="SMART" id="SM00092"/>
    </source>
</evidence>
<dbReference type="PROSITE" id="PS00127">
    <property type="entry name" value="RNASE_PANCREATIC"/>
    <property type="match status" value="1"/>
</dbReference>
<dbReference type="InterPro" id="IPR036816">
    <property type="entry name" value="RNaseA-like_dom_sf"/>
</dbReference>
<dbReference type="GO" id="GO:0004519">
    <property type="term" value="F:endonuclease activity"/>
    <property type="evidence" value="ECO:0007669"/>
    <property type="project" value="UniProtKB-KW"/>
</dbReference>
<dbReference type="AlphaFoldDB" id="A0A6P6NCP5"/>
<dbReference type="CDD" id="cd06265">
    <property type="entry name" value="RNase_A_canonical"/>
    <property type="match status" value="1"/>
</dbReference>
<keyword evidence="7" id="KW-1015">Disulfide bond</keyword>
<dbReference type="Pfam" id="PF00074">
    <property type="entry name" value="RnaseA"/>
    <property type="match status" value="1"/>
</dbReference>
<dbReference type="PANTHER" id="PTHR11437:SF10">
    <property type="entry name" value="ANGIOGENIN-RELATED"/>
    <property type="match status" value="1"/>
</dbReference>
<keyword evidence="8" id="KW-0732">Signal</keyword>
<dbReference type="KEGG" id="caua:113075402"/>
<dbReference type="SUPFAM" id="SSF54076">
    <property type="entry name" value="RNase A-like"/>
    <property type="match status" value="1"/>
</dbReference>
<evidence type="ECO:0000256" key="8">
    <source>
        <dbReference type="RuleBase" id="RU000651"/>
    </source>
</evidence>
<dbReference type="GO" id="GO:0001525">
    <property type="term" value="P:angiogenesis"/>
    <property type="evidence" value="ECO:0007669"/>
    <property type="project" value="TreeGrafter"/>
</dbReference>
<evidence type="ECO:0000256" key="3">
    <source>
        <dbReference type="ARBA" id="ARBA00022525"/>
    </source>
</evidence>
<dbReference type="PANTHER" id="PTHR11437">
    <property type="entry name" value="RIBONUCLEASE"/>
    <property type="match status" value="1"/>
</dbReference>
<dbReference type="GO" id="GO:0050829">
    <property type="term" value="P:defense response to Gram-negative bacterium"/>
    <property type="evidence" value="ECO:0007669"/>
    <property type="project" value="TreeGrafter"/>
</dbReference>
<organism evidence="10 12">
    <name type="scientific">Carassius auratus</name>
    <name type="common">Goldfish</name>
    <dbReference type="NCBI Taxonomy" id="7957"/>
    <lineage>
        <taxon>Eukaryota</taxon>
        <taxon>Metazoa</taxon>
        <taxon>Chordata</taxon>
        <taxon>Craniata</taxon>
        <taxon>Vertebrata</taxon>
        <taxon>Euteleostomi</taxon>
        <taxon>Actinopterygii</taxon>
        <taxon>Neopterygii</taxon>
        <taxon>Teleostei</taxon>
        <taxon>Ostariophysi</taxon>
        <taxon>Cypriniformes</taxon>
        <taxon>Cyprinidae</taxon>
        <taxon>Cyprininae</taxon>
        <taxon>Carassius</taxon>
    </lineage>
</organism>
<proteinExistence type="inferred from homology"/>
<dbReference type="GO" id="GO:0005576">
    <property type="term" value="C:extracellular region"/>
    <property type="evidence" value="ECO:0007669"/>
    <property type="project" value="UniProtKB-SubCell"/>
</dbReference>
<dbReference type="GO" id="GO:0050830">
    <property type="term" value="P:defense response to Gram-positive bacterium"/>
    <property type="evidence" value="ECO:0007669"/>
    <property type="project" value="TreeGrafter"/>
</dbReference>
<evidence type="ECO:0000313" key="10">
    <source>
        <dbReference type="Proteomes" id="UP000515129"/>
    </source>
</evidence>
<evidence type="ECO:0000256" key="6">
    <source>
        <dbReference type="ARBA" id="ARBA00022801"/>
    </source>
</evidence>
<comment type="similarity">
    <text evidence="2 8">Belongs to the pancreatic ribonuclease family.</text>
</comment>
<dbReference type="KEGG" id="caua:113078194"/>
<keyword evidence="4 8" id="KW-0540">Nuclease</keyword>
<dbReference type="OrthoDB" id="8573660at2759"/>